<reference evidence="1 2" key="1">
    <citation type="submission" date="2024-09" db="EMBL/GenBank/DDBJ databases">
        <authorList>
            <person name="Sun Q."/>
            <person name="Mori K."/>
        </authorList>
    </citation>
    <scope>NUCLEOTIDE SEQUENCE [LARGE SCALE GENOMIC DNA]</scope>
    <source>
        <strain evidence="1 2">JCM 13503</strain>
    </source>
</reference>
<evidence type="ECO:0000313" key="1">
    <source>
        <dbReference type="EMBL" id="MFB9991200.1"/>
    </source>
</evidence>
<comment type="caution">
    <text evidence="1">The sequence shown here is derived from an EMBL/GenBank/DDBJ whole genome shotgun (WGS) entry which is preliminary data.</text>
</comment>
<organism evidence="1 2">
    <name type="scientific">Deinococcus oregonensis</name>
    <dbReference type="NCBI Taxonomy" id="1805970"/>
    <lineage>
        <taxon>Bacteria</taxon>
        <taxon>Thermotogati</taxon>
        <taxon>Deinococcota</taxon>
        <taxon>Deinococci</taxon>
        <taxon>Deinococcales</taxon>
        <taxon>Deinococcaceae</taxon>
        <taxon>Deinococcus</taxon>
    </lineage>
</organism>
<proteinExistence type="predicted"/>
<dbReference type="RefSeq" id="WP_380005890.1">
    <property type="nucleotide sequence ID" value="NZ_JBHLYR010000013.1"/>
</dbReference>
<keyword evidence="2" id="KW-1185">Reference proteome</keyword>
<sequence length="142" mass="15263">MNNTKSPVRSIARTFSAVSNHRMDNIIIDRSTHTVTLSADAQGVLTATVDGVQTDVQTADRILRWARADGSVTVLETVYAVEGISKGEACNLHRVLGGFGFRGHYALTSELVGRPLSSLTELSSDEAAMVRSWAYGQHGMVG</sequence>
<evidence type="ECO:0000313" key="2">
    <source>
        <dbReference type="Proteomes" id="UP001589733"/>
    </source>
</evidence>
<name>A0ABV6AUM2_9DEIO</name>
<dbReference type="Proteomes" id="UP001589733">
    <property type="component" value="Unassembled WGS sequence"/>
</dbReference>
<gene>
    <name evidence="1" type="ORF">ACFFLM_04285</name>
</gene>
<accession>A0ABV6AUM2</accession>
<protein>
    <submittedName>
        <fullName evidence="1">Uncharacterized protein</fullName>
    </submittedName>
</protein>
<dbReference type="EMBL" id="JBHLYR010000013">
    <property type="protein sequence ID" value="MFB9991200.1"/>
    <property type="molecule type" value="Genomic_DNA"/>
</dbReference>